<evidence type="ECO:0000313" key="14">
    <source>
        <dbReference type="EMBL" id="KAG0719870.1"/>
    </source>
</evidence>
<feature type="domain" description="p53 DNA-binding" evidence="13">
    <location>
        <begin position="8"/>
        <end position="106"/>
    </location>
</feature>
<dbReference type="PANTHER" id="PTHR11447:SF16">
    <property type="entry name" value="P53 PROTEIN LONG FORM VARIANT 1"/>
    <property type="match status" value="1"/>
</dbReference>
<feature type="binding site" evidence="11">
    <location>
        <position position="60"/>
    </location>
    <ligand>
        <name>Zn(2+)</name>
        <dbReference type="ChEBI" id="CHEBI:29105"/>
    </ligand>
</feature>
<evidence type="ECO:0000256" key="10">
    <source>
        <dbReference type="ARBA" id="ARBA00023242"/>
    </source>
</evidence>
<dbReference type="PANTHER" id="PTHR11447">
    <property type="entry name" value="CELLULAR TUMOR ANTIGEN P53"/>
    <property type="match status" value="1"/>
</dbReference>
<dbReference type="InterPro" id="IPR008967">
    <property type="entry name" value="p53-like_TF_DNA-bd_sf"/>
</dbReference>
<sequence>MLSEDTDFPYPHHVVRADHPGALYQENPSGRLSVVVPLDLQQTGSDYSLILLRFMCLGSCVGGISRRPITIVLTLENGQADVLGRKVIDVRVCACPTRDIRTDEQSVSNRGVKRKGSSTQSHPVMKKIPRLVEPKLDLDESFQEVFNIKVHGRQLYTFLCSMKREYYNSHPDYALRYPDPSITGNRQGTPLGFSIRQKNTSNVKEKMNRAEIYEENSNVGKSAGSSPVHDGNLVIDAQDSPPHGSTASHLQPPPDCLASTMSLVLMNRDTNGMDSINAHHLAMKAASVPQHLNVTTSIPVFSSQTLSNTKMVPVIPSLASFRSQLTTTQSDSAAFPNGRLPGHVPVMQVRREAPLRRMHSEPKVSGGRQPLAYRKNHNVINMRPMATAGVVLGLDTAGREGDNSSHDSEEILAANVLAQGFAKKSRK</sequence>
<dbReference type="GO" id="GO:0000978">
    <property type="term" value="F:RNA polymerase II cis-regulatory region sequence-specific DNA binding"/>
    <property type="evidence" value="ECO:0007669"/>
    <property type="project" value="TreeGrafter"/>
</dbReference>
<keyword evidence="8" id="KW-0010">Activator</keyword>
<comment type="caution">
    <text evidence="14">The sequence shown here is derived from an EMBL/GenBank/DDBJ whole genome shotgun (WGS) entry which is preliminary data.</text>
</comment>
<keyword evidence="9" id="KW-0804">Transcription</keyword>
<dbReference type="OrthoDB" id="5915660at2759"/>
<evidence type="ECO:0000256" key="8">
    <source>
        <dbReference type="ARBA" id="ARBA00023159"/>
    </source>
</evidence>
<keyword evidence="5 11" id="KW-0862">Zinc</keyword>
<evidence type="ECO:0000259" key="13">
    <source>
        <dbReference type="Pfam" id="PF00870"/>
    </source>
</evidence>
<dbReference type="AlphaFoldDB" id="A0A8J4YEJ4"/>
<dbReference type="GO" id="GO:0006915">
    <property type="term" value="P:apoptotic process"/>
    <property type="evidence" value="ECO:0007669"/>
    <property type="project" value="UniProtKB-KW"/>
</dbReference>
<evidence type="ECO:0000256" key="9">
    <source>
        <dbReference type="ARBA" id="ARBA00023163"/>
    </source>
</evidence>
<evidence type="ECO:0000256" key="7">
    <source>
        <dbReference type="ARBA" id="ARBA00023125"/>
    </source>
</evidence>
<evidence type="ECO:0000256" key="5">
    <source>
        <dbReference type="ARBA" id="ARBA00022833"/>
    </source>
</evidence>
<comment type="subcellular location">
    <subcellularLocation>
        <location evidence="1">Nucleus</location>
    </subcellularLocation>
</comment>
<keyword evidence="7" id="KW-0238">DNA-binding</keyword>
<dbReference type="GO" id="GO:0046872">
    <property type="term" value="F:metal ion binding"/>
    <property type="evidence" value="ECO:0007669"/>
    <property type="project" value="UniProtKB-KW"/>
</dbReference>
<accession>A0A8J4YEJ4</accession>
<dbReference type="EMBL" id="JACEEZ010013729">
    <property type="protein sequence ID" value="KAG0719870.1"/>
    <property type="molecule type" value="Genomic_DNA"/>
</dbReference>
<dbReference type="Pfam" id="PF00870">
    <property type="entry name" value="P53"/>
    <property type="match status" value="1"/>
</dbReference>
<evidence type="ECO:0000256" key="4">
    <source>
        <dbReference type="ARBA" id="ARBA00022723"/>
    </source>
</evidence>
<evidence type="ECO:0000256" key="11">
    <source>
        <dbReference type="PIRSR" id="PIRSR602117-1"/>
    </source>
</evidence>
<keyword evidence="3" id="KW-0053">Apoptosis</keyword>
<dbReference type="PRINTS" id="PR00386">
    <property type="entry name" value="P53SUPPRESSR"/>
</dbReference>
<dbReference type="InterPro" id="IPR011615">
    <property type="entry name" value="p53_DNA-bd"/>
</dbReference>
<dbReference type="InterPro" id="IPR002117">
    <property type="entry name" value="p53_tumour_suppressor"/>
</dbReference>
<keyword evidence="4 11" id="KW-0479">Metal-binding</keyword>
<gene>
    <name evidence="14" type="primary">tp53_2</name>
    <name evidence="14" type="ORF">GWK47_049595</name>
</gene>
<reference evidence="14" key="1">
    <citation type="submission" date="2020-07" db="EMBL/GenBank/DDBJ databases">
        <title>The High-quality genome of the commercially important snow crab, Chionoecetes opilio.</title>
        <authorList>
            <person name="Jeong J.-H."/>
            <person name="Ryu S."/>
        </authorList>
    </citation>
    <scope>NUCLEOTIDE SEQUENCE</scope>
    <source>
        <strain evidence="14">MADBK_172401_WGS</strain>
        <tissue evidence="14">Digestive gland</tissue>
    </source>
</reference>
<protein>
    <submittedName>
        <fullName evidence="14">Cellular tumor antigen p53</fullName>
    </submittedName>
</protein>
<evidence type="ECO:0000256" key="1">
    <source>
        <dbReference type="ARBA" id="ARBA00004123"/>
    </source>
</evidence>
<name>A0A8J4YEJ4_CHIOP</name>
<feature type="binding site" evidence="11">
    <location>
        <position position="56"/>
    </location>
    <ligand>
        <name>Zn(2+)</name>
        <dbReference type="ChEBI" id="CHEBI:29105"/>
    </ligand>
</feature>
<keyword evidence="10" id="KW-0539">Nucleus</keyword>
<keyword evidence="6" id="KW-0805">Transcription regulation</keyword>
<dbReference type="GO" id="GO:0000981">
    <property type="term" value="F:DNA-binding transcription factor activity, RNA polymerase II-specific"/>
    <property type="evidence" value="ECO:0007669"/>
    <property type="project" value="TreeGrafter"/>
</dbReference>
<evidence type="ECO:0000256" key="2">
    <source>
        <dbReference type="ARBA" id="ARBA00006167"/>
    </source>
</evidence>
<comment type="cofactor">
    <cofactor evidence="11">
        <name>Zn(2+)</name>
        <dbReference type="ChEBI" id="CHEBI:29105"/>
    </cofactor>
    <text evidence="11">Binds 1 zinc ion per subunit.</text>
</comment>
<evidence type="ECO:0000313" key="15">
    <source>
        <dbReference type="Proteomes" id="UP000770661"/>
    </source>
</evidence>
<dbReference type="GO" id="GO:0005634">
    <property type="term" value="C:nucleus"/>
    <property type="evidence" value="ECO:0007669"/>
    <property type="project" value="UniProtKB-SubCell"/>
</dbReference>
<comment type="similarity">
    <text evidence="2">Belongs to the p53 family.</text>
</comment>
<dbReference type="InterPro" id="IPR012346">
    <property type="entry name" value="p53/RUNT-type_TF_DNA-bd_sf"/>
</dbReference>
<evidence type="ECO:0000256" key="12">
    <source>
        <dbReference type="SAM" id="MobiDB-lite"/>
    </source>
</evidence>
<evidence type="ECO:0000256" key="3">
    <source>
        <dbReference type="ARBA" id="ARBA00022703"/>
    </source>
</evidence>
<evidence type="ECO:0000256" key="6">
    <source>
        <dbReference type="ARBA" id="ARBA00023015"/>
    </source>
</evidence>
<keyword evidence="15" id="KW-1185">Reference proteome</keyword>
<proteinExistence type="inferred from homology"/>
<dbReference type="Proteomes" id="UP000770661">
    <property type="component" value="Unassembled WGS sequence"/>
</dbReference>
<dbReference type="SUPFAM" id="SSF49417">
    <property type="entry name" value="p53-like transcription factors"/>
    <property type="match status" value="1"/>
</dbReference>
<feature type="region of interest" description="Disordered" evidence="12">
    <location>
        <begin position="104"/>
        <end position="126"/>
    </location>
</feature>
<dbReference type="Gene3D" id="2.60.40.720">
    <property type="match status" value="1"/>
</dbReference>
<organism evidence="14 15">
    <name type="scientific">Chionoecetes opilio</name>
    <name type="common">Atlantic snow crab</name>
    <name type="synonym">Cancer opilio</name>
    <dbReference type="NCBI Taxonomy" id="41210"/>
    <lineage>
        <taxon>Eukaryota</taxon>
        <taxon>Metazoa</taxon>
        <taxon>Ecdysozoa</taxon>
        <taxon>Arthropoda</taxon>
        <taxon>Crustacea</taxon>
        <taxon>Multicrustacea</taxon>
        <taxon>Malacostraca</taxon>
        <taxon>Eumalacostraca</taxon>
        <taxon>Eucarida</taxon>
        <taxon>Decapoda</taxon>
        <taxon>Pleocyemata</taxon>
        <taxon>Brachyura</taxon>
        <taxon>Eubrachyura</taxon>
        <taxon>Majoidea</taxon>
        <taxon>Majidae</taxon>
        <taxon>Chionoecetes</taxon>
    </lineage>
</organism>